<dbReference type="InterPro" id="IPR000961">
    <property type="entry name" value="AGC-kinase_C"/>
</dbReference>
<keyword evidence="5" id="KW-0808">Transferase</keyword>
<dbReference type="PROSITE" id="PS00108">
    <property type="entry name" value="PROTEIN_KINASE_ST"/>
    <property type="match status" value="1"/>
</dbReference>
<evidence type="ECO:0000259" key="14">
    <source>
        <dbReference type="PROSITE" id="PS51285"/>
    </source>
</evidence>
<dbReference type="PROSITE" id="PS50011">
    <property type="entry name" value="PROTEIN_KINASE_DOM"/>
    <property type="match status" value="2"/>
</dbReference>
<dbReference type="Gene3D" id="1.10.510.10">
    <property type="entry name" value="Transferase(Phosphotransferase) domain 1"/>
    <property type="match status" value="2"/>
</dbReference>
<dbReference type="FunFam" id="3.30.200.20:FF:000550">
    <property type="entry name" value="Serine/threonine-protein kinase greatwall"/>
    <property type="match status" value="1"/>
</dbReference>
<dbReference type="PANTHER" id="PTHR24356">
    <property type="entry name" value="SERINE/THREONINE-PROTEIN KINASE"/>
    <property type="match status" value="1"/>
</dbReference>
<feature type="compositionally biased region" description="Basic and acidic residues" evidence="12">
    <location>
        <begin position="584"/>
        <end position="607"/>
    </location>
</feature>
<evidence type="ECO:0000256" key="10">
    <source>
        <dbReference type="ARBA" id="ARBA00047899"/>
    </source>
</evidence>
<comment type="catalytic activity">
    <reaction evidence="11">
        <text>L-seryl-[protein] + ATP = O-phospho-L-seryl-[protein] + ADP + H(+)</text>
        <dbReference type="Rhea" id="RHEA:17989"/>
        <dbReference type="Rhea" id="RHEA-COMP:9863"/>
        <dbReference type="Rhea" id="RHEA-COMP:11604"/>
        <dbReference type="ChEBI" id="CHEBI:15378"/>
        <dbReference type="ChEBI" id="CHEBI:29999"/>
        <dbReference type="ChEBI" id="CHEBI:30616"/>
        <dbReference type="ChEBI" id="CHEBI:83421"/>
        <dbReference type="ChEBI" id="CHEBI:456216"/>
        <dbReference type="EC" id="2.7.11.1"/>
    </reaction>
</comment>
<dbReference type="GO" id="GO:0004674">
    <property type="term" value="F:protein serine/threonine kinase activity"/>
    <property type="evidence" value="ECO:0007669"/>
    <property type="project" value="UniProtKB-KW"/>
</dbReference>
<feature type="region of interest" description="Disordered" evidence="12">
    <location>
        <begin position="349"/>
        <end position="501"/>
    </location>
</feature>
<dbReference type="Gene3D" id="3.30.200.20">
    <property type="entry name" value="Phosphorylase Kinase, domain 1"/>
    <property type="match status" value="1"/>
</dbReference>
<dbReference type="FunFam" id="1.10.510.10:FF:000484">
    <property type="entry name" value="Serine/threonine-protein kinase greatwall, putative"/>
    <property type="match status" value="1"/>
</dbReference>
<evidence type="ECO:0000313" key="16">
    <source>
        <dbReference type="Proteomes" id="UP000326759"/>
    </source>
</evidence>
<evidence type="ECO:0000256" key="7">
    <source>
        <dbReference type="ARBA" id="ARBA00022777"/>
    </source>
</evidence>
<evidence type="ECO:0000256" key="3">
    <source>
        <dbReference type="ARBA" id="ARBA00022148"/>
    </source>
</evidence>
<dbReference type="EC" id="2.7.11.1" evidence="2"/>
<evidence type="ECO:0000256" key="1">
    <source>
        <dbReference type="ARBA" id="ARBA00009903"/>
    </source>
</evidence>
<organism evidence="15 16">
    <name type="scientific">Armadillidium nasatum</name>
    <dbReference type="NCBI Taxonomy" id="96803"/>
    <lineage>
        <taxon>Eukaryota</taxon>
        <taxon>Metazoa</taxon>
        <taxon>Ecdysozoa</taxon>
        <taxon>Arthropoda</taxon>
        <taxon>Crustacea</taxon>
        <taxon>Multicrustacea</taxon>
        <taxon>Malacostraca</taxon>
        <taxon>Eumalacostraca</taxon>
        <taxon>Peracarida</taxon>
        <taxon>Isopoda</taxon>
        <taxon>Oniscidea</taxon>
        <taxon>Crinocheta</taxon>
        <taxon>Armadillidiidae</taxon>
        <taxon>Armadillidium</taxon>
    </lineage>
</organism>
<evidence type="ECO:0000313" key="15">
    <source>
        <dbReference type="EMBL" id="KAB7499969.1"/>
    </source>
</evidence>
<dbReference type="SMART" id="SM00220">
    <property type="entry name" value="S_TKc"/>
    <property type="match status" value="1"/>
</dbReference>
<evidence type="ECO:0000256" key="5">
    <source>
        <dbReference type="ARBA" id="ARBA00022679"/>
    </source>
</evidence>
<comment type="similarity">
    <text evidence="1">Belongs to the protein kinase superfamily. AGC Ser/Thr protein kinase family.</text>
</comment>
<feature type="compositionally biased region" description="Polar residues" evidence="12">
    <location>
        <begin position="618"/>
        <end position="642"/>
    </location>
</feature>
<dbReference type="Pfam" id="PF00069">
    <property type="entry name" value="Pkinase"/>
    <property type="match status" value="2"/>
</dbReference>
<evidence type="ECO:0000256" key="9">
    <source>
        <dbReference type="ARBA" id="ARBA00033099"/>
    </source>
</evidence>
<dbReference type="EMBL" id="SEYY01015847">
    <property type="protein sequence ID" value="KAB7499969.1"/>
    <property type="molecule type" value="Genomic_DNA"/>
</dbReference>
<feature type="compositionally biased region" description="Basic and acidic residues" evidence="12">
    <location>
        <begin position="415"/>
        <end position="433"/>
    </location>
</feature>
<feature type="domain" description="AGC-kinase C-terminal" evidence="14">
    <location>
        <begin position="909"/>
        <end position="937"/>
    </location>
</feature>
<feature type="non-terminal residue" evidence="15">
    <location>
        <position position="937"/>
    </location>
</feature>
<dbReference type="FunFam" id="1.10.510.10:FF:000278">
    <property type="entry name" value="serine/threonine-protein kinase greatwall isoform X1"/>
    <property type="match status" value="1"/>
</dbReference>
<protein>
    <recommendedName>
        <fullName evidence="3">Serine/threonine-protein kinase greatwall</fullName>
        <ecNumber evidence="2">2.7.11.1</ecNumber>
    </recommendedName>
    <alternativeName>
        <fullName evidence="9">Microtubule-associated serine/threonine-protein kinase-like</fullName>
    </alternativeName>
</protein>
<reference evidence="15 16" key="1">
    <citation type="journal article" date="2019" name="PLoS Biol.">
        <title>Sex chromosomes control vertical transmission of feminizing Wolbachia symbionts in an isopod.</title>
        <authorList>
            <person name="Becking T."/>
            <person name="Chebbi M.A."/>
            <person name="Giraud I."/>
            <person name="Moumen B."/>
            <person name="Laverre T."/>
            <person name="Caubet Y."/>
            <person name="Peccoud J."/>
            <person name="Gilbert C."/>
            <person name="Cordaux R."/>
        </authorList>
    </citation>
    <scope>NUCLEOTIDE SEQUENCE [LARGE SCALE GENOMIC DNA]</scope>
    <source>
        <strain evidence="15">ANa2</strain>
        <tissue evidence="15">Whole body excluding digestive tract and cuticle</tissue>
    </source>
</reference>
<evidence type="ECO:0000256" key="12">
    <source>
        <dbReference type="SAM" id="MobiDB-lite"/>
    </source>
</evidence>
<feature type="region of interest" description="Disordered" evidence="12">
    <location>
        <begin position="223"/>
        <end position="334"/>
    </location>
</feature>
<feature type="domain" description="Protein kinase" evidence="13">
    <location>
        <begin position="27"/>
        <end position="344"/>
    </location>
</feature>
<gene>
    <name evidence="15" type="primary">mastl</name>
    <name evidence="15" type="ORF">Anas_03494</name>
</gene>
<dbReference type="PANTHER" id="PTHR24356:SF1">
    <property type="entry name" value="SERINE_THREONINE-PROTEIN KINASE GREATWALL"/>
    <property type="match status" value="1"/>
</dbReference>
<dbReference type="SUPFAM" id="SSF56112">
    <property type="entry name" value="Protein kinase-like (PK-like)"/>
    <property type="match status" value="1"/>
</dbReference>
<dbReference type="GO" id="GO:0005524">
    <property type="term" value="F:ATP binding"/>
    <property type="evidence" value="ECO:0007669"/>
    <property type="project" value="UniProtKB-KW"/>
</dbReference>
<dbReference type="InterPro" id="IPR008271">
    <property type="entry name" value="Ser/Thr_kinase_AS"/>
</dbReference>
<name>A0A5N5T1U9_9CRUS</name>
<accession>A0A5N5T1U9</accession>
<comment type="catalytic activity">
    <reaction evidence="10">
        <text>L-threonyl-[protein] + ATP = O-phospho-L-threonyl-[protein] + ADP + H(+)</text>
        <dbReference type="Rhea" id="RHEA:46608"/>
        <dbReference type="Rhea" id="RHEA-COMP:11060"/>
        <dbReference type="Rhea" id="RHEA-COMP:11605"/>
        <dbReference type="ChEBI" id="CHEBI:15378"/>
        <dbReference type="ChEBI" id="CHEBI:30013"/>
        <dbReference type="ChEBI" id="CHEBI:30616"/>
        <dbReference type="ChEBI" id="CHEBI:61977"/>
        <dbReference type="ChEBI" id="CHEBI:456216"/>
        <dbReference type="EC" id="2.7.11.1"/>
    </reaction>
</comment>
<comment type="caution">
    <text evidence="15">The sequence shown here is derived from an EMBL/GenBank/DDBJ whole genome shotgun (WGS) entry which is preliminary data.</text>
</comment>
<dbReference type="InterPro" id="IPR011009">
    <property type="entry name" value="Kinase-like_dom_sf"/>
</dbReference>
<keyword evidence="6" id="KW-0547">Nucleotide-binding</keyword>
<feature type="compositionally biased region" description="Polar residues" evidence="12">
    <location>
        <begin position="750"/>
        <end position="769"/>
    </location>
</feature>
<evidence type="ECO:0000256" key="11">
    <source>
        <dbReference type="ARBA" id="ARBA00048679"/>
    </source>
</evidence>
<dbReference type="InterPro" id="IPR050236">
    <property type="entry name" value="Ser_Thr_kinase_AGC"/>
</dbReference>
<dbReference type="GO" id="GO:0035556">
    <property type="term" value="P:intracellular signal transduction"/>
    <property type="evidence" value="ECO:0007669"/>
    <property type="project" value="TreeGrafter"/>
</dbReference>
<feature type="compositionally biased region" description="Polar residues" evidence="12">
    <location>
        <begin position="291"/>
        <end position="307"/>
    </location>
</feature>
<keyword evidence="7 15" id="KW-0418">Kinase</keyword>
<dbReference type="AlphaFoldDB" id="A0A5N5T1U9"/>
<dbReference type="OrthoDB" id="162894at2759"/>
<evidence type="ECO:0000256" key="8">
    <source>
        <dbReference type="ARBA" id="ARBA00022840"/>
    </source>
</evidence>
<evidence type="ECO:0000256" key="2">
    <source>
        <dbReference type="ARBA" id="ARBA00012513"/>
    </source>
</evidence>
<dbReference type="GO" id="GO:0005634">
    <property type="term" value="C:nucleus"/>
    <property type="evidence" value="ECO:0007669"/>
    <property type="project" value="TreeGrafter"/>
</dbReference>
<keyword evidence="4" id="KW-0723">Serine/threonine-protein kinase</keyword>
<feature type="region of interest" description="Disordered" evidence="12">
    <location>
        <begin position="750"/>
        <end position="807"/>
    </location>
</feature>
<keyword evidence="16" id="KW-1185">Reference proteome</keyword>
<feature type="compositionally biased region" description="Polar residues" evidence="12">
    <location>
        <begin position="225"/>
        <end position="268"/>
    </location>
</feature>
<proteinExistence type="inferred from homology"/>
<feature type="compositionally biased region" description="Polar residues" evidence="12">
    <location>
        <begin position="388"/>
        <end position="399"/>
    </location>
</feature>
<evidence type="ECO:0000259" key="13">
    <source>
        <dbReference type="PROSITE" id="PS50011"/>
    </source>
</evidence>
<evidence type="ECO:0000256" key="6">
    <source>
        <dbReference type="ARBA" id="ARBA00022741"/>
    </source>
</evidence>
<dbReference type="InterPro" id="IPR000719">
    <property type="entry name" value="Prot_kinase_dom"/>
</dbReference>
<dbReference type="PROSITE" id="PS51285">
    <property type="entry name" value="AGC_KINASE_CTER"/>
    <property type="match status" value="1"/>
</dbReference>
<evidence type="ECO:0000256" key="4">
    <source>
        <dbReference type="ARBA" id="ARBA00022527"/>
    </source>
</evidence>
<sequence length="937" mass="104456">MSKSSKELCDNKMEISSNNKMPDIEDFQFLKPISRGAFGKLSFLISKVFLGCKKEKPEQLMAIKVVKKSDIIHKNMVEQIITERDALARTKSPFCVQLFYSLQTASNVYLVMEYLIGGDLKSLLTMYGYFDEPMAIFYAAELTLALDYLHSHGIVHRDVKPDNLLLDNRGHLKLTDFGLSKITLHKELNLADLASLTPLTHSGLSYVRTPGQLLSLTSHLSFSSEDGNTTTNTSMSRVQNRNVSQSSHCSTSTPQLPGSVHDQQTPQNALKWKKRRSKLSVTTPMKAASLESESYTPSSHVNVSSQCDIGESPSLPNTMEHHFESSPPDKSNTCEIMSLQKPFDKSVLLSANLSSPPNPFPLKSPSKSPSNEMPEPQAGKESGGKGIDTSSDFDVSLNSDGHESGILPLHTPGHSSRDNSIDYGKEDSFEEKQTSSSGESDDTVFRFPVMGESKDIISSSPNSKGEENEKINAELENQDDKEIYTESRGTESSKRKRDSDVDFEVSNLELDDTKLISSIEHFMSHDIDPTDTIKLNPRIRALSQLEDHMSPVGLPQQFSLPNNILGERKASDIATSSPIFFHDTIDNREMDPDDKTHTKSAKEEFKVPLKSNHKKNQRIPSRNGTEYSHGTGVTQELSQISLDSEEKPYKRRNIQRTPLQTISNNVNSSPRNFVTPKRHFSESSFRKSSVGDVNSSTQSILRDNVSVESEVFLPVDLPMEVSYTSKLVRWYSESDAVGDLHTKELSERSSTFVSPGQHPNSSHPFNSFHTPARMPSIPTTPLQRIRGQTPLRPPKSVRRGKALSSEEQSRILGTPDYLAPELLLKLGHGPAVDWWALGVCLFEFMTGVPPFNDETPEGVFHNILQRDIPWPEGEEALSNAAVSCIDALLTCDQNLRPGLKKLREFVLFKSIDWDNLLDSVAPFVPQPDDAMDTTYFE</sequence>
<keyword evidence="8" id="KW-0067">ATP-binding</keyword>
<feature type="compositionally biased region" description="Basic and acidic residues" evidence="12">
    <location>
        <begin position="464"/>
        <end position="500"/>
    </location>
</feature>
<dbReference type="Proteomes" id="UP000326759">
    <property type="component" value="Unassembled WGS sequence"/>
</dbReference>
<feature type="domain" description="Protein kinase" evidence="13">
    <location>
        <begin position="634"/>
        <end position="908"/>
    </location>
</feature>
<feature type="region of interest" description="Disordered" evidence="12">
    <location>
        <begin position="584"/>
        <end position="652"/>
    </location>
</feature>